<gene>
    <name evidence="1" type="ORF">HPB47_018133</name>
</gene>
<keyword evidence="2" id="KW-1185">Reference proteome</keyword>
<proteinExistence type="predicted"/>
<protein>
    <submittedName>
        <fullName evidence="1">Uncharacterized protein</fullName>
    </submittedName>
</protein>
<dbReference type="EMBL" id="JABSTQ010007188">
    <property type="protein sequence ID" value="KAG0436122.1"/>
    <property type="molecule type" value="Genomic_DNA"/>
</dbReference>
<evidence type="ECO:0000313" key="1">
    <source>
        <dbReference type="EMBL" id="KAG0436122.1"/>
    </source>
</evidence>
<reference evidence="1 2" key="1">
    <citation type="journal article" date="2020" name="Cell">
        <title>Large-Scale Comparative Analyses of Tick Genomes Elucidate Their Genetic Diversity and Vector Capacities.</title>
        <authorList>
            <consortium name="Tick Genome and Microbiome Consortium (TIGMIC)"/>
            <person name="Jia N."/>
            <person name="Wang J."/>
            <person name="Shi W."/>
            <person name="Du L."/>
            <person name="Sun Y."/>
            <person name="Zhan W."/>
            <person name="Jiang J.F."/>
            <person name="Wang Q."/>
            <person name="Zhang B."/>
            <person name="Ji P."/>
            <person name="Bell-Sakyi L."/>
            <person name="Cui X.M."/>
            <person name="Yuan T.T."/>
            <person name="Jiang B.G."/>
            <person name="Yang W.F."/>
            <person name="Lam T.T."/>
            <person name="Chang Q.C."/>
            <person name="Ding S.J."/>
            <person name="Wang X.J."/>
            <person name="Zhu J.G."/>
            <person name="Ruan X.D."/>
            <person name="Zhao L."/>
            <person name="Wei J.T."/>
            <person name="Ye R.Z."/>
            <person name="Que T.C."/>
            <person name="Du C.H."/>
            <person name="Zhou Y.H."/>
            <person name="Cheng J.X."/>
            <person name="Dai P.F."/>
            <person name="Guo W.B."/>
            <person name="Han X.H."/>
            <person name="Huang E.J."/>
            <person name="Li L.F."/>
            <person name="Wei W."/>
            <person name="Gao Y.C."/>
            <person name="Liu J.Z."/>
            <person name="Shao H.Z."/>
            <person name="Wang X."/>
            <person name="Wang C.C."/>
            <person name="Yang T.C."/>
            <person name="Huo Q.B."/>
            <person name="Li W."/>
            <person name="Chen H.Y."/>
            <person name="Chen S.E."/>
            <person name="Zhou L.G."/>
            <person name="Ni X.B."/>
            <person name="Tian J.H."/>
            <person name="Sheng Y."/>
            <person name="Liu T."/>
            <person name="Pan Y.S."/>
            <person name="Xia L.Y."/>
            <person name="Li J."/>
            <person name="Zhao F."/>
            <person name="Cao W.C."/>
        </authorList>
    </citation>
    <scope>NUCLEOTIDE SEQUENCE [LARGE SCALE GENOMIC DNA]</scope>
    <source>
        <strain evidence="1">Iper-2018</strain>
    </source>
</reference>
<sequence length="237" mass="26325">MANTRLTWYLENNRILAPTQIGFRAGLSTQDALPQLKRAVLDPHSTQPRAVVGVDIKKAFDGKAEKNMYSLSIGDQPITRKSIIRKLGLNLDENCTANTWFQKNDKIKKKILRTSFDESQHAPAMLALDRLINEARRLITVPPRYTRLDALKSCGGINDLSELVSTFYNIQEARLRTTPAGRSGPGVKESLTPFTGRPKVTSGARNSGASESSSEAASLETVHVELKERKMTSFPNW</sequence>
<organism evidence="1 2">
    <name type="scientific">Ixodes persulcatus</name>
    <name type="common">Taiga tick</name>
    <dbReference type="NCBI Taxonomy" id="34615"/>
    <lineage>
        <taxon>Eukaryota</taxon>
        <taxon>Metazoa</taxon>
        <taxon>Ecdysozoa</taxon>
        <taxon>Arthropoda</taxon>
        <taxon>Chelicerata</taxon>
        <taxon>Arachnida</taxon>
        <taxon>Acari</taxon>
        <taxon>Parasitiformes</taxon>
        <taxon>Ixodida</taxon>
        <taxon>Ixodoidea</taxon>
        <taxon>Ixodidae</taxon>
        <taxon>Ixodinae</taxon>
        <taxon>Ixodes</taxon>
    </lineage>
</organism>
<comment type="caution">
    <text evidence="1">The sequence shown here is derived from an EMBL/GenBank/DDBJ whole genome shotgun (WGS) entry which is preliminary data.</text>
</comment>
<evidence type="ECO:0000313" key="2">
    <source>
        <dbReference type="Proteomes" id="UP000805193"/>
    </source>
</evidence>
<dbReference type="Proteomes" id="UP000805193">
    <property type="component" value="Unassembled WGS sequence"/>
</dbReference>
<name>A0AC60QLJ2_IXOPE</name>
<accession>A0AC60QLJ2</accession>